<name>A0AAE0P3P3_SORBR</name>
<feature type="region of interest" description="Disordered" evidence="1">
    <location>
        <begin position="130"/>
        <end position="172"/>
    </location>
</feature>
<keyword evidence="3" id="KW-1185">Reference proteome</keyword>
<organism evidence="2 3">
    <name type="scientific">Sordaria brevicollis</name>
    <dbReference type="NCBI Taxonomy" id="83679"/>
    <lineage>
        <taxon>Eukaryota</taxon>
        <taxon>Fungi</taxon>
        <taxon>Dikarya</taxon>
        <taxon>Ascomycota</taxon>
        <taxon>Pezizomycotina</taxon>
        <taxon>Sordariomycetes</taxon>
        <taxon>Sordariomycetidae</taxon>
        <taxon>Sordariales</taxon>
        <taxon>Sordariaceae</taxon>
        <taxon>Sordaria</taxon>
    </lineage>
</organism>
<accession>A0AAE0P3P3</accession>
<feature type="compositionally biased region" description="Basic and acidic residues" evidence="1">
    <location>
        <begin position="309"/>
        <end position="322"/>
    </location>
</feature>
<feature type="region of interest" description="Disordered" evidence="1">
    <location>
        <begin position="1"/>
        <end position="102"/>
    </location>
</feature>
<protein>
    <submittedName>
        <fullName evidence="2">Uncharacterized protein</fullName>
    </submittedName>
</protein>
<evidence type="ECO:0000256" key="1">
    <source>
        <dbReference type="SAM" id="MobiDB-lite"/>
    </source>
</evidence>
<feature type="compositionally biased region" description="Basic residues" evidence="1">
    <location>
        <begin position="296"/>
        <end position="308"/>
    </location>
</feature>
<feature type="compositionally biased region" description="Acidic residues" evidence="1">
    <location>
        <begin position="150"/>
        <end position="167"/>
    </location>
</feature>
<feature type="region of interest" description="Disordered" evidence="1">
    <location>
        <begin position="296"/>
        <end position="348"/>
    </location>
</feature>
<sequence length="348" mass="37899">MPWIHEAEQNPWLSSSSEDEAFPPVHPKLDAGSEPTIKEESRDTVVLEISSSSPSPHPNGKDNEGQKDGQGAAHSSPSRPQFKSPGSGISGGPSVVNGGGSSYAYGTRSHAHTSQSFVVRNSSSPAAAAVARLKRRSSSASLSPAPTEDSSVDDDNDEDEEDDDNDGAEVMSHVRDPPCFQCLNMIMRGKDWKCYGPARMTHERRTCINCRKARRRCRPAPELVVQAMKTLKHTCAAYRNLQELVKIGMVPDSAVETLLSGGDPYETGVPSRGEFAALMRRVKSLEASVQLQKVLRGRAGARTKPAGRRKPDEAEKDEKDPELPDNGDYEQTCDEDEGRSDGEDEWLP</sequence>
<gene>
    <name evidence="2" type="ORF">B0T20DRAFT_456069</name>
</gene>
<reference evidence="2" key="2">
    <citation type="submission" date="2023-07" db="EMBL/GenBank/DDBJ databases">
        <authorList>
            <consortium name="Lawrence Berkeley National Laboratory"/>
            <person name="Haridas S."/>
            <person name="Hensen N."/>
            <person name="Bonometti L."/>
            <person name="Westerberg I."/>
            <person name="Brannstrom I.O."/>
            <person name="Guillou S."/>
            <person name="Cros-Aarteil S."/>
            <person name="Calhoun S."/>
            <person name="Kuo A."/>
            <person name="Mondo S."/>
            <person name="Pangilinan J."/>
            <person name="Riley R."/>
            <person name="LaButti K."/>
            <person name="Andreopoulos B."/>
            <person name="Lipzen A."/>
            <person name="Chen C."/>
            <person name="Yanf M."/>
            <person name="Daum C."/>
            <person name="Ng V."/>
            <person name="Clum A."/>
            <person name="Steindorff A."/>
            <person name="Ohm R."/>
            <person name="Martin F."/>
            <person name="Silar P."/>
            <person name="Natvig D."/>
            <person name="Lalanne C."/>
            <person name="Gautier V."/>
            <person name="Ament-velasquez S.L."/>
            <person name="Kruys A."/>
            <person name="Hutchinson M.I."/>
            <person name="Powell A.J."/>
            <person name="Barry K."/>
            <person name="Miller A.N."/>
            <person name="Grigoriev I.V."/>
            <person name="Debuchy R."/>
            <person name="Gladieux P."/>
            <person name="Thoren M.H."/>
            <person name="Johannesson H."/>
        </authorList>
    </citation>
    <scope>NUCLEOTIDE SEQUENCE</scope>
    <source>
        <strain evidence="2">FGSC 1904</strain>
    </source>
</reference>
<proteinExistence type="predicted"/>
<feature type="compositionally biased region" description="Low complexity" evidence="1">
    <location>
        <begin position="138"/>
        <end position="149"/>
    </location>
</feature>
<dbReference type="AlphaFoldDB" id="A0AAE0P3P3"/>
<feature type="compositionally biased region" description="Low complexity" evidence="1">
    <location>
        <begin position="84"/>
        <end position="96"/>
    </location>
</feature>
<evidence type="ECO:0000313" key="2">
    <source>
        <dbReference type="EMBL" id="KAK3392612.1"/>
    </source>
</evidence>
<feature type="compositionally biased region" description="Basic and acidic residues" evidence="1">
    <location>
        <begin position="27"/>
        <end position="45"/>
    </location>
</feature>
<comment type="caution">
    <text evidence="2">The sequence shown here is derived from an EMBL/GenBank/DDBJ whole genome shotgun (WGS) entry which is preliminary data.</text>
</comment>
<feature type="compositionally biased region" description="Acidic residues" evidence="1">
    <location>
        <begin position="323"/>
        <end position="348"/>
    </location>
</feature>
<evidence type="ECO:0000313" key="3">
    <source>
        <dbReference type="Proteomes" id="UP001281003"/>
    </source>
</evidence>
<dbReference type="Proteomes" id="UP001281003">
    <property type="component" value="Unassembled WGS sequence"/>
</dbReference>
<reference evidence="2" key="1">
    <citation type="journal article" date="2023" name="Mol. Phylogenet. Evol.">
        <title>Genome-scale phylogeny and comparative genomics of the fungal order Sordariales.</title>
        <authorList>
            <person name="Hensen N."/>
            <person name="Bonometti L."/>
            <person name="Westerberg I."/>
            <person name="Brannstrom I.O."/>
            <person name="Guillou S."/>
            <person name="Cros-Aarteil S."/>
            <person name="Calhoun S."/>
            <person name="Haridas S."/>
            <person name="Kuo A."/>
            <person name="Mondo S."/>
            <person name="Pangilinan J."/>
            <person name="Riley R."/>
            <person name="LaButti K."/>
            <person name="Andreopoulos B."/>
            <person name="Lipzen A."/>
            <person name="Chen C."/>
            <person name="Yan M."/>
            <person name="Daum C."/>
            <person name="Ng V."/>
            <person name="Clum A."/>
            <person name="Steindorff A."/>
            <person name="Ohm R.A."/>
            <person name="Martin F."/>
            <person name="Silar P."/>
            <person name="Natvig D.O."/>
            <person name="Lalanne C."/>
            <person name="Gautier V."/>
            <person name="Ament-Velasquez S.L."/>
            <person name="Kruys A."/>
            <person name="Hutchinson M.I."/>
            <person name="Powell A.J."/>
            <person name="Barry K."/>
            <person name="Miller A.N."/>
            <person name="Grigoriev I.V."/>
            <person name="Debuchy R."/>
            <person name="Gladieux P."/>
            <person name="Hiltunen Thoren M."/>
            <person name="Johannesson H."/>
        </authorList>
    </citation>
    <scope>NUCLEOTIDE SEQUENCE</scope>
    <source>
        <strain evidence="2">FGSC 1904</strain>
    </source>
</reference>
<dbReference type="EMBL" id="JAUTDP010000011">
    <property type="protein sequence ID" value="KAK3392612.1"/>
    <property type="molecule type" value="Genomic_DNA"/>
</dbReference>